<evidence type="ECO:0000313" key="2">
    <source>
        <dbReference type="Proteomes" id="UP000754710"/>
    </source>
</evidence>
<evidence type="ECO:0000313" key="1">
    <source>
        <dbReference type="EMBL" id="MBY9074196.1"/>
    </source>
</evidence>
<dbReference type="RefSeq" id="WP_221023898.1">
    <property type="nucleotide sequence ID" value="NZ_JAIEZQ010000001.1"/>
</dbReference>
<reference evidence="1 2" key="1">
    <citation type="submission" date="2021-08" db="EMBL/GenBank/DDBJ databases">
        <title>Nocardioides bacterium WL0053 sp. nov., isolated from the sediment.</title>
        <authorList>
            <person name="Wang L."/>
            <person name="Zhang D."/>
            <person name="Zhang A."/>
        </authorList>
    </citation>
    <scope>NUCLEOTIDE SEQUENCE [LARGE SCALE GENOMIC DNA]</scope>
    <source>
        <strain evidence="1 2">WL0053</strain>
    </source>
</reference>
<sequence length="302" mass="31924">MLFEALRHVPDEAAVATVTDFDRVRARLGVPDLTSADLMTDRFRFWEQAPGAAVLLHEGRLRDQNSLFELDYGFTQDDVDWELGFTGNNTSGFVLGFRPDLDMGPVRTAVADGAGPLAGATVLAEEHLLVSGDAAPTDAQSWADEPWTAAAGAQPADSYYLRSGRDACIPLEDTLGGEATVEDQERVLDRADLRSLDRIDAVALAFTGPATALALLSYAAPPAQDEVNRRAALGDAWPGSDDSAAYADGFTSATALPVTGDPVGVIRLAVRNPRAAAAVAFGDLLPFAVCGDVRLLPEPTGL</sequence>
<accession>A0ABS7RGN5</accession>
<dbReference type="EMBL" id="JAIEZQ010000001">
    <property type="protein sequence ID" value="MBY9074196.1"/>
    <property type="molecule type" value="Genomic_DNA"/>
</dbReference>
<organism evidence="1 2">
    <name type="scientific">Nocardioides jiangsuensis</name>
    <dbReference type="NCBI Taxonomy" id="2866161"/>
    <lineage>
        <taxon>Bacteria</taxon>
        <taxon>Bacillati</taxon>
        <taxon>Actinomycetota</taxon>
        <taxon>Actinomycetes</taxon>
        <taxon>Propionibacteriales</taxon>
        <taxon>Nocardioidaceae</taxon>
        <taxon>Nocardioides</taxon>
    </lineage>
</organism>
<gene>
    <name evidence="1" type="ORF">K1X13_05095</name>
</gene>
<dbReference type="Proteomes" id="UP000754710">
    <property type="component" value="Unassembled WGS sequence"/>
</dbReference>
<proteinExistence type="predicted"/>
<protein>
    <submittedName>
        <fullName evidence="1">Uncharacterized protein</fullName>
    </submittedName>
</protein>
<comment type="caution">
    <text evidence="1">The sequence shown here is derived from an EMBL/GenBank/DDBJ whole genome shotgun (WGS) entry which is preliminary data.</text>
</comment>
<keyword evidence="2" id="KW-1185">Reference proteome</keyword>
<name>A0ABS7RGN5_9ACTN</name>